<dbReference type="CDD" id="cd06267">
    <property type="entry name" value="PBP1_LacI_sugar_binding-like"/>
    <property type="match status" value="1"/>
</dbReference>
<dbReference type="Gene3D" id="1.10.260.40">
    <property type="entry name" value="lambda repressor-like DNA-binding domains"/>
    <property type="match status" value="1"/>
</dbReference>
<feature type="domain" description="HTH lacI-type" evidence="4">
    <location>
        <begin position="3"/>
        <end position="57"/>
    </location>
</feature>
<dbReference type="PRINTS" id="PR00036">
    <property type="entry name" value="HTHLACI"/>
</dbReference>
<dbReference type="InterPro" id="IPR046335">
    <property type="entry name" value="LacI/GalR-like_sensor"/>
</dbReference>
<dbReference type="SUPFAM" id="SSF47413">
    <property type="entry name" value="lambda repressor-like DNA-binding domains"/>
    <property type="match status" value="1"/>
</dbReference>
<comment type="caution">
    <text evidence="6">The sequence shown here is derived from an EMBL/GenBank/DDBJ whole genome shotgun (WGS) entry which is preliminary data.</text>
</comment>
<dbReference type="InterPro" id="IPR010982">
    <property type="entry name" value="Lambda_DNA-bd_dom_sf"/>
</dbReference>
<feature type="domain" description="HTH cro/C1-type" evidence="5">
    <location>
        <begin position="2"/>
        <end position="47"/>
    </location>
</feature>
<reference evidence="6" key="2">
    <citation type="submission" date="2020-09" db="EMBL/GenBank/DDBJ databases">
        <authorList>
            <person name="Sun Q."/>
            <person name="Zhou Y."/>
        </authorList>
    </citation>
    <scope>NUCLEOTIDE SEQUENCE</scope>
    <source>
        <strain evidence="6">CGMCC 1.15454</strain>
    </source>
</reference>
<dbReference type="Pfam" id="PF13377">
    <property type="entry name" value="Peripla_BP_3"/>
    <property type="match status" value="1"/>
</dbReference>
<dbReference type="PANTHER" id="PTHR30146:SF109">
    <property type="entry name" value="HTH-TYPE TRANSCRIPTIONAL REGULATOR GALS"/>
    <property type="match status" value="1"/>
</dbReference>
<dbReference type="SMART" id="SM00354">
    <property type="entry name" value="HTH_LACI"/>
    <property type="match status" value="1"/>
</dbReference>
<evidence type="ECO:0000313" key="7">
    <source>
        <dbReference type="Proteomes" id="UP000621492"/>
    </source>
</evidence>
<dbReference type="SUPFAM" id="SSF53822">
    <property type="entry name" value="Periplasmic binding protein-like I"/>
    <property type="match status" value="1"/>
</dbReference>
<organism evidence="6 7">
    <name type="scientific">Lentibacillus populi</name>
    <dbReference type="NCBI Taxonomy" id="1827502"/>
    <lineage>
        <taxon>Bacteria</taxon>
        <taxon>Bacillati</taxon>
        <taxon>Bacillota</taxon>
        <taxon>Bacilli</taxon>
        <taxon>Bacillales</taxon>
        <taxon>Bacillaceae</taxon>
        <taxon>Lentibacillus</taxon>
    </lineage>
</organism>
<dbReference type="InterPro" id="IPR000843">
    <property type="entry name" value="HTH_LacI"/>
</dbReference>
<reference evidence="6" key="1">
    <citation type="journal article" date="2014" name="Int. J. Syst. Evol. Microbiol.">
        <title>Complete genome sequence of Corynebacterium casei LMG S-19264T (=DSM 44701T), isolated from a smear-ripened cheese.</title>
        <authorList>
            <consortium name="US DOE Joint Genome Institute (JGI-PGF)"/>
            <person name="Walter F."/>
            <person name="Albersmeier A."/>
            <person name="Kalinowski J."/>
            <person name="Ruckert C."/>
        </authorList>
    </citation>
    <scope>NUCLEOTIDE SEQUENCE</scope>
    <source>
        <strain evidence="6">CGMCC 1.15454</strain>
    </source>
</reference>
<evidence type="ECO:0000256" key="3">
    <source>
        <dbReference type="ARBA" id="ARBA00023163"/>
    </source>
</evidence>
<keyword evidence="3" id="KW-0804">Transcription</keyword>
<proteinExistence type="predicted"/>
<keyword evidence="7" id="KW-1185">Reference proteome</keyword>
<dbReference type="AlphaFoldDB" id="A0A9W5TWI6"/>
<gene>
    <name evidence="6" type="ORF">GCM10011409_12630</name>
</gene>
<keyword evidence="1" id="KW-0805">Transcription regulation</keyword>
<keyword evidence="2" id="KW-0238">DNA-binding</keyword>
<dbReference type="GO" id="GO:0000976">
    <property type="term" value="F:transcription cis-regulatory region binding"/>
    <property type="evidence" value="ECO:0007669"/>
    <property type="project" value="TreeGrafter"/>
</dbReference>
<dbReference type="Proteomes" id="UP000621492">
    <property type="component" value="Unassembled WGS sequence"/>
</dbReference>
<dbReference type="Gene3D" id="3.40.50.2300">
    <property type="match status" value="2"/>
</dbReference>
<dbReference type="InterPro" id="IPR028082">
    <property type="entry name" value="Peripla_BP_I"/>
</dbReference>
<dbReference type="Pfam" id="PF00356">
    <property type="entry name" value="LacI"/>
    <property type="match status" value="1"/>
</dbReference>
<dbReference type="EMBL" id="BMJD01000006">
    <property type="protein sequence ID" value="GGB36656.1"/>
    <property type="molecule type" value="Genomic_DNA"/>
</dbReference>
<dbReference type="GO" id="GO:0003700">
    <property type="term" value="F:DNA-binding transcription factor activity"/>
    <property type="evidence" value="ECO:0007669"/>
    <property type="project" value="TreeGrafter"/>
</dbReference>
<dbReference type="CDD" id="cd01392">
    <property type="entry name" value="HTH_LacI"/>
    <property type="match status" value="1"/>
</dbReference>
<dbReference type="PROSITE" id="PS50943">
    <property type="entry name" value="HTH_CROC1"/>
    <property type="match status" value="1"/>
</dbReference>
<protein>
    <submittedName>
        <fullName evidence="6">LacI family transcriptional regulator</fullName>
    </submittedName>
</protein>
<dbReference type="PROSITE" id="PS00356">
    <property type="entry name" value="HTH_LACI_1"/>
    <property type="match status" value="1"/>
</dbReference>
<name>A0A9W5TWI6_9BACI</name>
<evidence type="ECO:0000259" key="4">
    <source>
        <dbReference type="PROSITE" id="PS50932"/>
    </source>
</evidence>
<evidence type="ECO:0000256" key="1">
    <source>
        <dbReference type="ARBA" id="ARBA00023015"/>
    </source>
</evidence>
<dbReference type="InterPro" id="IPR001387">
    <property type="entry name" value="Cro/C1-type_HTH"/>
</dbReference>
<evidence type="ECO:0000313" key="6">
    <source>
        <dbReference type="EMBL" id="GGB36656.1"/>
    </source>
</evidence>
<dbReference type="PANTHER" id="PTHR30146">
    <property type="entry name" value="LACI-RELATED TRANSCRIPTIONAL REPRESSOR"/>
    <property type="match status" value="1"/>
</dbReference>
<accession>A0A9W5TWI6</accession>
<dbReference type="RefSeq" id="WP_088053114.1">
    <property type="nucleotide sequence ID" value="NZ_BMJD01000006.1"/>
</dbReference>
<sequence>MKLTIKDIAKLANVSPGTVSKVINQSGNLSRQTIEKVKKIIEETGYQPTFSAKALATKKSNLIGLIYAGDINAEMNHPFFNDVVNSFKNAIGNLGYDMLVFSNNKFSKDGRDYLARCIHFQLDGCLIIAGDRIEEATNELDQSDFPCVGIDIALKGPNSSYVTTDNRKVSEAVVTYLYLNRMKEVAFIGGPEDSFVSSIRKDSFIRNMELFGMKVKDEWIQYGDYFEDSGYAAMKRILAASKRPQVVYAVSDMMALGALRALKEKRIRVPEDIKLIGCDDIEACRYSDPPLATVRQDKDKMGKLAAHMLHDLINEEVQPNSVMVDPQLVVRGSCSFDSIH</sequence>
<evidence type="ECO:0000256" key="2">
    <source>
        <dbReference type="ARBA" id="ARBA00023125"/>
    </source>
</evidence>
<evidence type="ECO:0000259" key="5">
    <source>
        <dbReference type="PROSITE" id="PS50943"/>
    </source>
</evidence>
<dbReference type="PROSITE" id="PS50932">
    <property type="entry name" value="HTH_LACI_2"/>
    <property type="match status" value="1"/>
</dbReference>